<evidence type="ECO:0000313" key="2">
    <source>
        <dbReference type="Proteomes" id="UP000568380"/>
    </source>
</evidence>
<accession>A0A7W8A9G4</accession>
<protein>
    <submittedName>
        <fullName evidence="1">Uncharacterized protein</fullName>
    </submittedName>
</protein>
<evidence type="ECO:0000313" key="1">
    <source>
        <dbReference type="EMBL" id="MBB5080688.1"/>
    </source>
</evidence>
<proteinExistence type="predicted"/>
<gene>
    <name evidence="1" type="ORF">HNR40_006177</name>
</gene>
<dbReference type="AlphaFoldDB" id="A0A7W8A9G4"/>
<dbReference type="RefSeq" id="WP_184967404.1">
    <property type="nucleotide sequence ID" value="NZ_JACHIN010000009.1"/>
</dbReference>
<reference evidence="1 2" key="1">
    <citation type="submission" date="2020-08" db="EMBL/GenBank/DDBJ databases">
        <title>Genomic Encyclopedia of Type Strains, Phase IV (KMG-IV): sequencing the most valuable type-strain genomes for metagenomic binning, comparative biology and taxonomic classification.</title>
        <authorList>
            <person name="Goeker M."/>
        </authorList>
    </citation>
    <scope>NUCLEOTIDE SEQUENCE [LARGE SCALE GENOMIC DNA]</scope>
    <source>
        <strain evidence="1 2">DSM 45385</strain>
    </source>
</reference>
<organism evidence="1 2">
    <name type="scientific">Nonomuraea endophytica</name>
    <dbReference type="NCBI Taxonomy" id="714136"/>
    <lineage>
        <taxon>Bacteria</taxon>
        <taxon>Bacillati</taxon>
        <taxon>Actinomycetota</taxon>
        <taxon>Actinomycetes</taxon>
        <taxon>Streptosporangiales</taxon>
        <taxon>Streptosporangiaceae</taxon>
        <taxon>Nonomuraea</taxon>
    </lineage>
</organism>
<name>A0A7W8A9G4_9ACTN</name>
<dbReference type="Proteomes" id="UP000568380">
    <property type="component" value="Unassembled WGS sequence"/>
</dbReference>
<dbReference type="EMBL" id="JACHIN010000009">
    <property type="protein sequence ID" value="MBB5080688.1"/>
    <property type="molecule type" value="Genomic_DNA"/>
</dbReference>
<dbReference type="Pfam" id="PF13113">
    <property type="entry name" value="DUF3970"/>
    <property type="match status" value="1"/>
</dbReference>
<keyword evidence="2" id="KW-1185">Reference proteome</keyword>
<sequence>MRIRLDGTRSEITDALFRLRLNFTVSGVSRAYPDRARPRHWRVYVNTLPKEGR</sequence>
<dbReference type="InterPro" id="IPR025088">
    <property type="entry name" value="DUF3970"/>
</dbReference>
<comment type="caution">
    <text evidence="1">The sequence shown here is derived from an EMBL/GenBank/DDBJ whole genome shotgun (WGS) entry which is preliminary data.</text>
</comment>